<dbReference type="InterPro" id="IPR036291">
    <property type="entry name" value="NAD(P)-bd_dom_sf"/>
</dbReference>
<dbReference type="EMBL" id="JACIIU010000001">
    <property type="protein sequence ID" value="MBB6259984.1"/>
    <property type="molecule type" value="Genomic_DNA"/>
</dbReference>
<gene>
    <name evidence="7" type="ORF">FHS77_000492</name>
</gene>
<dbReference type="Pfam" id="PF02826">
    <property type="entry name" value="2-Hacid_dh_C"/>
    <property type="match status" value="1"/>
</dbReference>
<dbReference type="InterPro" id="IPR029752">
    <property type="entry name" value="D-isomer_DH_CS1"/>
</dbReference>
<keyword evidence="1" id="KW-0521">NADP</keyword>
<dbReference type="FunFam" id="3.40.50.720:FF:000213">
    <property type="entry name" value="Putative 2-hydroxyacid dehydrogenase"/>
    <property type="match status" value="1"/>
</dbReference>
<keyword evidence="8" id="KW-1185">Reference proteome</keyword>
<organism evidence="7 8">
    <name type="scientific">Paenochrobactrum gallinarii</name>
    <dbReference type="NCBI Taxonomy" id="643673"/>
    <lineage>
        <taxon>Bacteria</taxon>
        <taxon>Pseudomonadati</taxon>
        <taxon>Pseudomonadota</taxon>
        <taxon>Alphaproteobacteria</taxon>
        <taxon>Hyphomicrobiales</taxon>
        <taxon>Brucellaceae</taxon>
        <taxon>Paenochrobactrum</taxon>
    </lineage>
</organism>
<dbReference type="InterPro" id="IPR006139">
    <property type="entry name" value="D-isomer_2_OHA_DH_cat_dom"/>
</dbReference>
<name>A0A841M310_9HYPH</name>
<evidence type="ECO:0000256" key="2">
    <source>
        <dbReference type="ARBA" id="ARBA00023002"/>
    </source>
</evidence>
<dbReference type="GO" id="GO:0030267">
    <property type="term" value="F:glyoxylate reductase (NADPH) activity"/>
    <property type="evidence" value="ECO:0007669"/>
    <property type="project" value="TreeGrafter"/>
</dbReference>
<evidence type="ECO:0000313" key="7">
    <source>
        <dbReference type="EMBL" id="MBB6259984.1"/>
    </source>
</evidence>
<comment type="similarity">
    <text evidence="4">Belongs to the D-isomer specific 2-hydroxyacid dehydrogenase family.</text>
</comment>
<dbReference type="Proteomes" id="UP000555393">
    <property type="component" value="Unassembled WGS sequence"/>
</dbReference>
<dbReference type="PROSITE" id="PS00065">
    <property type="entry name" value="D_2_HYDROXYACID_DH_1"/>
    <property type="match status" value="1"/>
</dbReference>
<protein>
    <submittedName>
        <fullName evidence="7">Lactate dehydrogenase-like 2-hydroxyacid dehydrogenase</fullName>
    </submittedName>
</protein>
<feature type="domain" description="D-isomer specific 2-hydroxyacid dehydrogenase catalytic" evidence="5">
    <location>
        <begin position="8"/>
        <end position="310"/>
    </location>
</feature>
<dbReference type="GO" id="GO:0016618">
    <property type="term" value="F:hydroxypyruvate reductase [NAD(P)H] activity"/>
    <property type="evidence" value="ECO:0007669"/>
    <property type="project" value="TreeGrafter"/>
</dbReference>
<dbReference type="Pfam" id="PF00389">
    <property type="entry name" value="2-Hacid_dh"/>
    <property type="match status" value="1"/>
</dbReference>
<dbReference type="InterPro" id="IPR050223">
    <property type="entry name" value="D-isomer_2-hydroxyacid_DH"/>
</dbReference>
<sequence>MGQKQTILVLGKFNTTVLERLKPEFDLIHLVDGDSSKLDADAKPAIKAVINSIGVRLPNSLMDQLPNLEIISNFGVGYDGIDARYAAQKNIMVTNTPDVLTEEVADTALGLLINTVRELPRAQNHLLQGKWQQGGYPLSKLSLRERKVGIFGLGRIGKAIARRVEAFNLPVSYHNRSKAADVSYTYYPSLIELAEAVDTLILVAPASAETNHAVNKDVLAALGKNGVLINVGRGSLVDEKALIKALQDGVIAAAGLDVFEKEPHVPEELMQMENVVLLPHIASASELTRLNMSNLVIDNLLGWFGSGEVVTPVFETQTVTRKY</sequence>
<evidence type="ECO:0000259" key="5">
    <source>
        <dbReference type="Pfam" id="PF00389"/>
    </source>
</evidence>
<dbReference type="InterPro" id="IPR006140">
    <property type="entry name" value="D-isomer_DH_NAD-bd"/>
</dbReference>
<dbReference type="SUPFAM" id="SSF51735">
    <property type="entry name" value="NAD(P)-binding Rossmann-fold domains"/>
    <property type="match status" value="1"/>
</dbReference>
<evidence type="ECO:0000256" key="4">
    <source>
        <dbReference type="RuleBase" id="RU003719"/>
    </source>
</evidence>
<evidence type="ECO:0000259" key="6">
    <source>
        <dbReference type="Pfam" id="PF02826"/>
    </source>
</evidence>
<dbReference type="SUPFAM" id="SSF52283">
    <property type="entry name" value="Formate/glycerate dehydrogenase catalytic domain-like"/>
    <property type="match status" value="1"/>
</dbReference>
<feature type="domain" description="D-isomer specific 2-hydroxyacid dehydrogenase NAD-binding" evidence="6">
    <location>
        <begin position="109"/>
        <end position="282"/>
    </location>
</feature>
<dbReference type="CDD" id="cd12156">
    <property type="entry name" value="HPPR"/>
    <property type="match status" value="1"/>
</dbReference>
<keyword evidence="2 4" id="KW-0560">Oxidoreductase</keyword>
<accession>A0A841M310</accession>
<comment type="caution">
    <text evidence="7">The sequence shown here is derived from an EMBL/GenBank/DDBJ whole genome shotgun (WGS) entry which is preliminary data.</text>
</comment>
<evidence type="ECO:0000256" key="3">
    <source>
        <dbReference type="ARBA" id="ARBA00023027"/>
    </source>
</evidence>
<proteinExistence type="inferred from homology"/>
<dbReference type="AlphaFoldDB" id="A0A841M310"/>
<dbReference type="PANTHER" id="PTHR10996">
    <property type="entry name" value="2-HYDROXYACID DEHYDROGENASE-RELATED"/>
    <property type="match status" value="1"/>
</dbReference>
<reference evidence="7 8" key="1">
    <citation type="submission" date="2020-08" db="EMBL/GenBank/DDBJ databases">
        <title>Genomic Encyclopedia of Type Strains, Phase IV (KMG-IV): sequencing the most valuable type-strain genomes for metagenomic binning, comparative biology and taxonomic classification.</title>
        <authorList>
            <person name="Goeker M."/>
        </authorList>
    </citation>
    <scope>NUCLEOTIDE SEQUENCE [LARGE SCALE GENOMIC DNA]</scope>
    <source>
        <strain evidence="7 8">DSM 22336</strain>
    </source>
</reference>
<dbReference type="RefSeq" id="WP_184219450.1">
    <property type="nucleotide sequence ID" value="NZ_JACIIU010000001.1"/>
</dbReference>
<evidence type="ECO:0000256" key="1">
    <source>
        <dbReference type="ARBA" id="ARBA00022857"/>
    </source>
</evidence>
<dbReference type="GO" id="GO:0005829">
    <property type="term" value="C:cytosol"/>
    <property type="evidence" value="ECO:0007669"/>
    <property type="project" value="TreeGrafter"/>
</dbReference>
<evidence type="ECO:0000313" key="8">
    <source>
        <dbReference type="Proteomes" id="UP000555393"/>
    </source>
</evidence>
<keyword evidence="3" id="KW-0520">NAD</keyword>
<dbReference type="GO" id="GO:0051287">
    <property type="term" value="F:NAD binding"/>
    <property type="evidence" value="ECO:0007669"/>
    <property type="project" value="InterPro"/>
</dbReference>
<dbReference type="PANTHER" id="PTHR10996:SF178">
    <property type="entry name" value="2-HYDROXYACID DEHYDROGENASE YGL185C-RELATED"/>
    <property type="match status" value="1"/>
</dbReference>
<dbReference type="Gene3D" id="3.40.50.720">
    <property type="entry name" value="NAD(P)-binding Rossmann-like Domain"/>
    <property type="match status" value="2"/>
</dbReference>